<evidence type="ECO:0000313" key="3">
    <source>
        <dbReference type="EMBL" id="GJJ13645.1"/>
    </source>
</evidence>
<comment type="caution">
    <text evidence="3">The sequence shown here is derived from an EMBL/GenBank/DDBJ whole genome shotgun (WGS) entry which is preliminary data.</text>
</comment>
<feature type="transmembrane region" description="Helical" evidence="1">
    <location>
        <begin position="81"/>
        <end position="103"/>
    </location>
</feature>
<dbReference type="Proteomes" id="UP001050691">
    <property type="component" value="Unassembled WGS sequence"/>
</dbReference>
<evidence type="ECO:0000313" key="4">
    <source>
        <dbReference type="Proteomes" id="UP001050691"/>
    </source>
</evidence>
<feature type="domain" description="DUF6534" evidence="2">
    <location>
        <begin position="122"/>
        <end position="199"/>
    </location>
</feature>
<dbReference type="Pfam" id="PF20152">
    <property type="entry name" value="DUF6534"/>
    <property type="match status" value="1"/>
</dbReference>
<feature type="transmembrane region" description="Helical" evidence="1">
    <location>
        <begin position="147"/>
        <end position="168"/>
    </location>
</feature>
<proteinExistence type="predicted"/>
<accession>A0AAV5AP01</accession>
<evidence type="ECO:0000259" key="2">
    <source>
        <dbReference type="Pfam" id="PF20152"/>
    </source>
</evidence>
<protein>
    <recommendedName>
        <fullName evidence="2">DUF6534 domain-containing protein</fullName>
    </recommendedName>
</protein>
<reference evidence="3" key="1">
    <citation type="submission" date="2021-10" db="EMBL/GenBank/DDBJ databases">
        <title>De novo Genome Assembly of Clathrus columnatus (Basidiomycota, Fungi) Using Illumina and Nanopore Sequence Data.</title>
        <authorList>
            <person name="Ogiso-Tanaka E."/>
            <person name="Itagaki H."/>
            <person name="Hosoya T."/>
            <person name="Hosaka K."/>
        </authorList>
    </citation>
    <scope>NUCLEOTIDE SEQUENCE</scope>
    <source>
        <strain evidence="3">MO-923</strain>
    </source>
</reference>
<dbReference type="EMBL" id="BPWL01000009">
    <property type="protein sequence ID" value="GJJ13645.1"/>
    <property type="molecule type" value="Genomic_DNA"/>
</dbReference>
<dbReference type="AlphaFoldDB" id="A0AAV5AP01"/>
<gene>
    <name evidence="3" type="ORF">Clacol_007901</name>
</gene>
<keyword evidence="4" id="KW-1185">Reference proteome</keyword>
<keyword evidence="1" id="KW-0812">Transmembrane</keyword>
<feature type="transmembrane region" description="Helical" evidence="1">
    <location>
        <begin position="174"/>
        <end position="196"/>
    </location>
</feature>
<sequence length="249" mass="27436">MSSAFNDTLGAILLGDCAPLGIRHSPTSPYHSCAVFLFGIKFHKLCGVKNGSLAQILAATASDTLVRGIFATRIWSLSRNVLLVMIIGSLSLVYLGFTILMIIDSKKVQHIMWLLYVSLATAVAADACIAIFLCWQLYNKKTSFKRFTINTGLVMTLASTSVFIFFVLQPDNFIYIGVFFVTSKLYNNSLLASLNARDYVRNQLKSVMMVANFGVPPFSLSTTQSNTNSADQANRWAYDDINLKSSLVP</sequence>
<keyword evidence="1" id="KW-0472">Membrane</keyword>
<feature type="transmembrane region" description="Helical" evidence="1">
    <location>
        <begin position="115"/>
        <end position="135"/>
    </location>
</feature>
<keyword evidence="1" id="KW-1133">Transmembrane helix</keyword>
<name>A0AAV5AP01_9AGAM</name>
<dbReference type="InterPro" id="IPR045339">
    <property type="entry name" value="DUF6534"/>
</dbReference>
<organism evidence="3 4">
    <name type="scientific">Clathrus columnatus</name>
    <dbReference type="NCBI Taxonomy" id="1419009"/>
    <lineage>
        <taxon>Eukaryota</taxon>
        <taxon>Fungi</taxon>
        <taxon>Dikarya</taxon>
        <taxon>Basidiomycota</taxon>
        <taxon>Agaricomycotina</taxon>
        <taxon>Agaricomycetes</taxon>
        <taxon>Phallomycetidae</taxon>
        <taxon>Phallales</taxon>
        <taxon>Clathraceae</taxon>
        <taxon>Clathrus</taxon>
    </lineage>
</organism>
<evidence type="ECO:0000256" key="1">
    <source>
        <dbReference type="SAM" id="Phobius"/>
    </source>
</evidence>